<dbReference type="GO" id="GO:0003676">
    <property type="term" value="F:nucleic acid binding"/>
    <property type="evidence" value="ECO:0007669"/>
    <property type="project" value="InterPro"/>
</dbReference>
<keyword evidence="3" id="KW-1185">Reference proteome</keyword>
<dbReference type="PANTHER" id="PTHR35004">
    <property type="entry name" value="TRANSPOSASE RV3428C-RELATED"/>
    <property type="match status" value="1"/>
</dbReference>
<feature type="domain" description="Integrase catalytic" evidence="1">
    <location>
        <begin position="139"/>
        <end position="319"/>
    </location>
</feature>
<dbReference type="Proteomes" id="UP000222564">
    <property type="component" value="Unassembled WGS sequence"/>
</dbReference>
<gene>
    <name evidence="2" type="ORF">P378_04305</name>
</gene>
<dbReference type="SUPFAM" id="SSF53098">
    <property type="entry name" value="Ribonuclease H-like"/>
    <property type="match status" value="1"/>
</dbReference>
<sequence>MVDEKIRESIALFRYGLIAPILNGQVSCQKTYLEEVAGKKHQVPYYGEKEFTPKTISCWLLDYRRAGFAGLKPKVRSDKGQCRKLNAQQEERLLSLRQQYRDMPVSVFYDQLVDQGEILPKEVSYATVYRFLRKHGLIAKDAPAKQERKRFAYDKVNILWQGDMSVGPYLLLNGRKTKTFLFGFIDDCSRIVPFAQFTVSEKFDALKNVFKEALIRRGIPKIVYVDNGKIYRADTFHIACASLGIVLTHTKPYDAASKGKIERFFGTVKTRFFPLLKSQPPSSLDELNQRFWRWLEEDYHRKIHSSLGMTPLDMYLSQANSVRMVDDPASLDVLFLKRVQRKVKHDGTVSLMGRLFELPPQFIGQRVELRYDDTGVYVYENGVQAATAVPVNFADNARVKRALSFREMSTGKEES</sequence>
<evidence type="ECO:0000313" key="2">
    <source>
        <dbReference type="EMBL" id="PHJ39280.1"/>
    </source>
</evidence>
<evidence type="ECO:0000313" key="3">
    <source>
        <dbReference type="Proteomes" id="UP000222564"/>
    </source>
</evidence>
<dbReference type="EMBL" id="AWQQ01000025">
    <property type="protein sequence ID" value="PHJ39280.1"/>
    <property type="molecule type" value="Genomic_DNA"/>
</dbReference>
<dbReference type="Pfam" id="PF09299">
    <property type="entry name" value="Mu-transpos_C"/>
    <property type="match status" value="1"/>
</dbReference>
<organism evidence="2 3">
    <name type="scientific">Desulforamulus profundi</name>
    <dbReference type="NCBI Taxonomy" id="1383067"/>
    <lineage>
        <taxon>Bacteria</taxon>
        <taxon>Bacillati</taxon>
        <taxon>Bacillota</taxon>
        <taxon>Clostridia</taxon>
        <taxon>Eubacteriales</taxon>
        <taxon>Peptococcaceae</taxon>
        <taxon>Desulforamulus</taxon>
    </lineage>
</organism>
<name>A0A2C6LL11_9FIRM</name>
<dbReference type="Gene3D" id="3.30.420.10">
    <property type="entry name" value="Ribonuclease H-like superfamily/Ribonuclease H"/>
    <property type="match status" value="1"/>
</dbReference>
<evidence type="ECO:0000259" key="1">
    <source>
        <dbReference type="PROSITE" id="PS50994"/>
    </source>
</evidence>
<comment type="caution">
    <text evidence="2">The sequence shown here is derived from an EMBL/GenBank/DDBJ whole genome shotgun (WGS) entry which is preliminary data.</text>
</comment>
<dbReference type="InterPro" id="IPR012337">
    <property type="entry name" value="RNaseH-like_sf"/>
</dbReference>
<dbReference type="AlphaFoldDB" id="A0A2C6LL11"/>
<dbReference type="InterPro" id="IPR015378">
    <property type="entry name" value="Transposase-like_Mu_C"/>
</dbReference>
<dbReference type="SUPFAM" id="SSF46689">
    <property type="entry name" value="Homeodomain-like"/>
    <property type="match status" value="1"/>
</dbReference>
<reference evidence="2 3" key="1">
    <citation type="submission" date="2013-09" db="EMBL/GenBank/DDBJ databases">
        <title>Biodegradation of hydrocarbons in the deep terrestrial subsurface : characterization of a microbial consortium composed of two Desulfotomaculum species originating from a deep geological formation.</title>
        <authorList>
            <person name="Aullo T."/>
            <person name="Berlendis S."/>
            <person name="Lascourreges J.-F."/>
            <person name="Dessort D."/>
            <person name="Saint-Laurent S."/>
            <person name="Schraauwers B."/>
            <person name="Mas J."/>
            <person name="Magot M."/>
            <person name="Ranchou-Peyruse A."/>
        </authorList>
    </citation>
    <scope>NUCLEOTIDE SEQUENCE [LARGE SCALE GENOMIC DNA]</scope>
    <source>
        <strain evidence="2 3">Bs107</strain>
    </source>
</reference>
<dbReference type="InterPro" id="IPR001584">
    <property type="entry name" value="Integrase_cat-core"/>
</dbReference>
<dbReference type="PROSITE" id="PS50994">
    <property type="entry name" value="INTEGRASE"/>
    <property type="match status" value="1"/>
</dbReference>
<dbReference type="PANTHER" id="PTHR35004:SF6">
    <property type="entry name" value="TRANSPOSASE"/>
    <property type="match status" value="1"/>
</dbReference>
<dbReference type="InterPro" id="IPR009057">
    <property type="entry name" value="Homeodomain-like_sf"/>
</dbReference>
<dbReference type="Pfam" id="PF00665">
    <property type="entry name" value="rve"/>
    <property type="match status" value="1"/>
</dbReference>
<dbReference type="GO" id="GO:0015074">
    <property type="term" value="P:DNA integration"/>
    <property type="evidence" value="ECO:0007669"/>
    <property type="project" value="InterPro"/>
</dbReference>
<protein>
    <submittedName>
        <fullName evidence="2">Integrase</fullName>
    </submittedName>
</protein>
<accession>A0A2C6LL11</accession>
<proteinExistence type="predicted"/>
<dbReference type="Pfam" id="PF13565">
    <property type="entry name" value="HTH_32"/>
    <property type="match status" value="1"/>
</dbReference>
<dbReference type="InterPro" id="IPR036397">
    <property type="entry name" value="RNaseH_sf"/>
</dbReference>